<reference evidence="1 2" key="1">
    <citation type="submission" date="2017-10" db="EMBL/GenBank/DDBJ databases">
        <authorList>
            <person name="Regsiter A."/>
            <person name="William W."/>
        </authorList>
    </citation>
    <scope>NUCLEOTIDE SEQUENCE [LARGE SCALE GENOMIC DNA]</scope>
    <source>
        <strain evidence="1 2">CFBP6991</strain>
    </source>
</reference>
<dbReference type="EMBL" id="OCZC01000072">
    <property type="protein sequence ID" value="SOO25344.1"/>
    <property type="molecule type" value="Genomic_DNA"/>
</dbReference>
<name>A0A7Z7J3H7_XANCH</name>
<proteinExistence type="predicted"/>
<dbReference type="AlphaFoldDB" id="A0A7Z7J3H7"/>
<evidence type="ECO:0000313" key="1">
    <source>
        <dbReference type="EMBL" id="SOO25344.1"/>
    </source>
</evidence>
<comment type="caution">
    <text evidence="1">The sequence shown here is derived from an EMBL/GenBank/DDBJ whole genome shotgun (WGS) entry which is preliminary data.</text>
</comment>
<sequence>MAITDNNTANEVNTLLNWLFPSAGRGHAVTREAAMKAAEQLANKAHRQLVTGVHGAKIRDAIPIDEWRFDPIDNRGR</sequence>
<gene>
    <name evidence="1" type="ORF">XFF6991_450020</name>
</gene>
<dbReference type="Proteomes" id="UP000234345">
    <property type="component" value="Unassembled WGS sequence"/>
</dbReference>
<dbReference type="RefSeq" id="WP_099801482.1">
    <property type="nucleotide sequence ID" value="NZ_OCZC01000072.1"/>
</dbReference>
<evidence type="ECO:0000313" key="2">
    <source>
        <dbReference type="Proteomes" id="UP000234345"/>
    </source>
</evidence>
<accession>A0A7Z7J3H7</accession>
<protein>
    <submittedName>
        <fullName evidence="1">Uncharacterized protein</fullName>
    </submittedName>
</protein>
<organism evidence="1 2">
    <name type="scientific">Xanthomonas campestris pv. phaseoli</name>
    <dbReference type="NCBI Taxonomy" id="317013"/>
    <lineage>
        <taxon>Bacteria</taxon>
        <taxon>Pseudomonadati</taxon>
        <taxon>Pseudomonadota</taxon>
        <taxon>Gammaproteobacteria</taxon>
        <taxon>Lysobacterales</taxon>
        <taxon>Lysobacteraceae</taxon>
        <taxon>Xanthomonas</taxon>
    </lineage>
</organism>